<proteinExistence type="predicted"/>
<sequence>MEDFIERIKSSPISQKLIAANCFTVADTATGEFEPNSLNDHWRLHRLEQWCRLYCKNKFRRRIRMALGTVTYEFENADDARTFRRVTQRVPTLIACS</sequence>
<dbReference type="RefSeq" id="WP_181052943.1">
    <property type="nucleotide sequence ID" value="NZ_JACDXJ010000001.1"/>
</dbReference>
<accession>A0A838BSQ7</accession>
<reference evidence="1 2" key="1">
    <citation type="submission" date="2020-07" db="EMBL/GenBank/DDBJ databases">
        <title>Draft genome and description of Microvirga mediterraneensis Marseille-Q2068 sp. nov.</title>
        <authorList>
            <person name="Boxberger M."/>
        </authorList>
    </citation>
    <scope>NUCLEOTIDE SEQUENCE [LARGE SCALE GENOMIC DNA]</scope>
    <source>
        <strain evidence="1 2">Marseille-Q2068</strain>
    </source>
</reference>
<evidence type="ECO:0000313" key="1">
    <source>
        <dbReference type="EMBL" id="MBA1157476.1"/>
    </source>
</evidence>
<evidence type="ECO:0000313" key="2">
    <source>
        <dbReference type="Proteomes" id="UP000572984"/>
    </source>
</evidence>
<protein>
    <submittedName>
        <fullName evidence="1">Uncharacterized protein</fullName>
    </submittedName>
</protein>
<organism evidence="1 2">
    <name type="scientific">Microvirga mediterraneensis</name>
    <dbReference type="NCBI Taxonomy" id="2754695"/>
    <lineage>
        <taxon>Bacteria</taxon>
        <taxon>Pseudomonadati</taxon>
        <taxon>Pseudomonadota</taxon>
        <taxon>Alphaproteobacteria</taxon>
        <taxon>Hyphomicrobiales</taxon>
        <taxon>Methylobacteriaceae</taxon>
        <taxon>Microvirga</taxon>
    </lineage>
</organism>
<name>A0A838BSQ7_9HYPH</name>
<comment type="caution">
    <text evidence="1">The sequence shown here is derived from an EMBL/GenBank/DDBJ whole genome shotgun (WGS) entry which is preliminary data.</text>
</comment>
<keyword evidence="2" id="KW-1185">Reference proteome</keyword>
<gene>
    <name evidence="1" type="ORF">H0S73_15220</name>
</gene>
<dbReference type="EMBL" id="JACDXJ010000001">
    <property type="protein sequence ID" value="MBA1157476.1"/>
    <property type="molecule type" value="Genomic_DNA"/>
</dbReference>
<dbReference type="AlphaFoldDB" id="A0A838BSQ7"/>
<dbReference type="Proteomes" id="UP000572984">
    <property type="component" value="Unassembled WGS sequence"/>
</dbReference>